<dbReference type="EMBL" id="FUYJ01000001">
    <property type="protein sequence ID" value="SKA88454.1"/>
    <property type="molecule type" value="Genomic_DNA"/>
</dbReference>
<protein>
    <submittedName>
        <fullName evidence="1">Uncharacterized protein YqgQ</fullName>
    </submittedName>
</protein>
<evidence type="ECO:0000313" key="2">
    <source>
        <dbReference type="Proteomes" id="UP000190042"/>
    </source>
</evidence>
<proteinExistence type="predicted"/>
<dbReference type="SUPFAM" id="SSF158379">
    <property type="entry name" value="YqgQ-like"/>
    <property type="match status" value="1"/>
</dbReference>
<keyword evidence="2" id="KW-1185">Reference proteome</keyword>
<dbReference type="InterPro" id="IPR023164">
    <property type="entry name" value="YqgQ-like_sf"/>
</dbReference>
<dbReference type="InterPro" id="IPR009256">
    <property type="entry name" value="YqgQ-like"/>
</dbReference>
<organism evidence="1 2">
    <name type="scientific">Sporosarcina newyorkensis</name>
    <dbReference type="NCBI Taxonomy" id="759851"/>
    <lineage>
        <taxon>Bacteria</taxon>
        <taxon>Bacillati</taxon>
        <taxon>Bacillota</taxon>
        <taxon>Bacilli</taxon>
        <taxon>Bacillales</taxon>
        <taxon>Caryophanaceae</taxon>
        <taxon>Sporosarcina</taxon>
    </lineage>
</organism>
<accession>A0A1T4XFU6</accession>
<gene>
    <name evidence="1" type="ORF">SAMN04244570_0676</name>
</gene>
<dbReference type="Pfam" id="PF06014">
    <property type="entry name" value="YqgQ-like"/>
    <property type="match status" value="1"/>
</dbReference>
<reference evidence="2" key="1">
    <citation type="submission" date="2017-02" db="EMBL/GenBank/DDBJ databases">
        <authorList>
            <person name="Varghese N."/>
            <person name="Submissions S."/>
        </authorList>
    </citation>
    <scope>NUCLEOTIDE SEQUENCE [LARGE SCALE GENOMIC DNA]</scope>
    <source>
        <strain evidence="2">DSM 23966</strain>
    </source>
</reference>
<sequence length="68" mass="8129">MNSFYDVLQLLKRFGVIIYTGNKKQDSILMESEIKELFDHQFIDQQTYMQAVLVLRKEQKNDSFPNKL</sequence>
<dbReference type="Gene3D" id="1.10.287.760">
    <property type="entry name" value="YqgQ-like"/>
    <property type="match status" value="1"/>
</dbReference>
<dbReference type="Proteomes" id="UP000190042">
    <property type="component" value="Unassembled WGS sequence"/>
</dbReference>
<evidence type="ECO:0000313" key="1">
    <source>
        <dbReference type="EMBL" id="SKA88454.1"/>
    </source>
</evidence>
<dbReference type="RefSeq" id="WP_009496825.1">
    <property type="nucleotide sequence ID" value="NZ_FUYJ01000001.1"/>
</dbReference>
<dbReference type="AlphaFoldDB" id="A0A1T4XFU6"/>
<name>A0A1T4XFU6_9BACL</name>